<dbReference type="GO" id="GO:0005829">
    <property type="term" value="C:cytosol"/>
    <property type="evidence" value="ECO:0007669"/>
    <property type="project" value="TreeGrafter"/>
</dbReference>
<name>A0A1G5K7C0_9RHOB</name>
<evidence type="ECO:0000313" key="2">
    <source>
        <dbReference type="EMBL" id="SCY96417.1"/>
    </source>
</evidence>
<dbReference type="OrthoDB" id="9784632at2"/>
<dbReference type="PANTHER" id="PTHR22893">
    <property type="entry name" value="NADH OXIDOREDUCTASE-RELATED"/>
    <property type="match status" value="1"/>
</dbReference>
<dbReference type="AlphaFoldDB" id="A0A1G5K7C0"/>
<dbReference type="InterPro" id="IPR045247">
    <property type="entry name" value="Oye-like"/>
</dbReference>
<feature type="domain" description="NADH:flavin oxidoreductase/NADH oxidase N-terminal" evidence="1">
    <location>
        <begin position="4"/>
        <end position="330"/>
    </location>
</feature>
<gene>
    <name evidence="2" type="ORF">SAMN05660710_03735</name>
</gene>
<dbReference type="Proteomes" id="UP000199502">
    <property type="component" value="Unassembled WGS sequence"/>
</dbReference>
<dbReference type="InterPro" id="IPR001155">
    <property type="entry name" value="OxRdtase_FMN_N"/>
</dbReference>
<dbReference type="Pfam" id="PF00724">
    <property type="entry name" value="Oxidored_FMN"/>
    <property type="match status" value="1"/>
</dbReference>
<dbReference type="GO" id="GO:0010181">
    <property type="term" value="F:FMN binding"/>
    <property type="evidence" value="ECO:0007669"/>
    <property type="project" value="InterPro"/>
</dbReference>
<evidence type="ECO:0000259" key="1">
    <source>
        <dbReference type="Pfam" id="PF00724"/>
    </source>
</evidence>
<keyword evidence="3" id="KW-1185">Reference proteome</keyword>
<accession>A0A1G5K7C0</accession>
<dbReference type="CDD" id="cd02933">
    <property type="entry name" value="OYE_like_FMN"/>
    <property type="match status" value="1"/>
</dbReference>
<protein>
    <submittedName>
        <fullName evidence="2">NADH:flavin oxidoreductase / NADH oxidase family protein</fullName>
    </submittedName>
</protein>
<dbReference type="PANTHER" id="PTHR22893:SF91">
    <property type="entry name" value="NADPH DEHYDROGENASE 2-RELATED"/>
    <property type="match status" value="1"/>
</dbReference>
<organism evidence="2 3">
    <name type="scientific">Paracoccus tibetensis</name>
    <dbReference type="NCBI Taxonomy" id="336292"/>
    <lineage>
        <taxon>Bacteria</taxon>
        <taxon>Pseudomonadati</taxon>
        <taxon>Pseudomonadota</taxon>
        <taxon>Alphaproteobacteria</taxon>
        <taxon>Rhodobacterales</taxon>
        <taxon>Paracoccaceae</taxon>
        <taxon>Paracoccus</taxon>
    </lineage>
</organism>
<dbReference type="SUPFAM" id="SSF51395">
    <property type="entry name" value="FMN-linked oxidoreductases"/>
    <property type="match status" value="1"/>
</dbReference>
<proteinExistence type="predicted"/>
<dbReference type="GO" id="GO:0016491">
    <property type="term" value="F:oxidoreductase activity"/>
    <property type="evidence" value="ECO:0007669"/>
    <property type="project" value="InterPro"/>
</dbReference>
<dbReference type="Gene3D" id="3.20.20.70">
    <property type="entry name" value="Aldolase class I"/>
    <property type="match status" value="1"/>
</dbReference>
<dbReference type="STRING" id="336292.SAMN05660710_03735"/>
<reference evidence="2 3" key="1">
    <citation type="submission" date="2016-10" db="EMBL/GenBank/DDBJ databases">
        <authorList>
            <person name="de Groot N.N."/>
        </authorList>
    </citation>
    <scope>NUCLEOTIDE SEQUENCE [LARGE SCALE GENOMIC DNA]</scope>
    <source>
        <strain evidence="2 3">CGMCC 1.8925</strain>
    </source>
</reference>
<dbReference type="EMBL" id="FMVT01000024">
    <property type="protein sequence ID" value="SCY96417.1"/>
    <property type="molecule type" value="Genomic_DNA"/>
</dbReference>
<dbReference type="InterPro" id="IPR013785">
    <property type="entry name" value="Aldolase_TIM"/>
</dbReference>
<evidence type="ECO:0000313" key="3">
    <source>
        <dbReference type="Proteomes" id="UP000199502"/>
    </source>
</evidence>
<sequence>MAHLWSPFTLGGKPLPHRLAMAAMTRGRALPDGTPHPDAAIYYGQRAGLGLLIAEGTQPSADGQGYLSTPGIYTDAHVAGWQRVADAVHERKALLFIQLMHVGRMGHPENTPHHRQMLAPSAIAAGVDIFTAEGMKPAPIPREMSSGDIRQTIVDFAAAARRAIDAGADGVEIHAANGYLLHQFLAANANHRDDAYGGDSLRRVRFPLEVAAAVAKVIGPQHVGIRISPGLKIGGIAEGEETPEVYRHLVRQLSRLQLAYLHITHAGDEDHLASLRQDWHGPLVVNRPGRARSDIGEDIAAGVADVVSVGRMALANTDLVERLKTEQPLNEANPATFYGGGAAGYIDYPMMEAAAAQSA</sequence>